<evidence type="ECO:0000313" key="3">
    <source>
        <dbReference type="Proteomes" id="UP001054945"/>
    </source>
</evidence>
<protein>
    <submittedName>
        <fullName evidence="2">Uncharacterized protein</fullName>
    </submittedName>
</protein>
<accession>A0AAV4X083</accession>
<keyword evidence="3" id="KW-1185">Reference proteome</keyword>
<proteinExistence type="predicted"/>
<feature type="compositionally biased region" description="Polar residues" evidence="1">
    <location>
        <begin position="25"/>
        <end position="39"/>
    </location>
</feature>
<dbReference type="AlphaFoldDB" id="A0AAV4X083"/>
<comment type="caution">
    <text evidence="2">The sequence shown here is derived from an EMBL/GenBank/DDBJ whole genome shotgun (WGS) entry which is preliminary data.</text>
</comment>
<dbReference type="EMBL" id="BPLR01017029">
    <property type="protein sequence ID" value="GIY88211.1"/>
    <property type="molecule type" value="Genomic_DNA"/>
</dbReference>
<feature type="region of interest" description="Disordered" evidence="1">
    <location>
        <begin position="1"/>
        <end position="44"/>
    </location>
</feature>
<gene>
    <name evidence="2" type="ORF">CEXT_736411</name>
</gene>
<reference evidence="2 3" key="1">
    <citation type="submission" date="2021-06" db="EMBL/GenBank/DDBJ databases">
        <title>Caerostris extrusa draft genome.</title>
        <authorList>
            <person name="Kono N."/>
            <person name="Arakawa K."/>
        </authorList>
    </citation>
    <scope>NUCLEOTIDE SEQUENCE [LARGE SCALE GENOMIC DNA]</scope>
</reference>
<sequence length="73" mass="8024">MCTAPTRMHISVEDNLGRALREENQNQTNQEVKSRSQTKAMKGNGCAELVGDVSLIGSSERGKKKENANFVTE</sequence>
<evidence type="ECO:0000313" key="2">
    <source>
        <dbReference type="EMBL" id="GIY88211.1"/>
    </source>
</evidence>
<organism evidence="2 3">
    <name type="scientific">Caerostris extrusa</name>
    <name type="common">Bark spider</name>
    <name type="synonym">Caerostris bankana</name>
    <dbReference type="NCBI Taxonomy" id="172846"/>
    <lineage>
        <taxon>Eukaryota</taxon>
        <taxon>Metazoa</taxon>
        <taxon>Ecdysozoa</taxon>
        <taxon>Arthropoda</taxon>
        <taxon>Chelicerata</taxon>
        <taxon>Arachnida</taxon>
        <taxon>Araneae</taxon>
        <taxon>Araneomorphae</taxon>
        <taxon>Entelegynae</taxon>
        <taxon>Araneoidea</taxon>
        <taxon>Araneidae</taxon>
        <taxon>Caerostris</taxon>
    </lineage>
</organism>
<feature type="compositionally biased region" description="Basic and acidic residues" evidence="1">
    <location>
        <begin position="10"/>
        <end position="24"/>
    </location>
</feature>
<dbReference type="Proteomes" id="UP001054945">
    <property type="component" value="Unassembled WGS sequence"/>
</dbReference>
<evidence type="ECO:0000256" key="1">
    <source>
        <dbReference type="SAM" id="MobiDB-lite"/>
    </source>
</evidence>
<name>A0AAV4X083_CAEEX</name>